<dbReference type="Proteomes" id="UP000292547">
    <property type="component" value="Plasmid unnamed"/>
</dbReference>
<sequence length="128" mass="14014">MTPDELAERLEAAAKRVGPAVQRGVTHTGTLGIAKIRGNASGRPGPNVITGAYRNSWKSVDRRWVNSALCTIGTELPYGRRLEFGFTGTDSLGRSYAQPPFAHVQPALPFIEQTLKMQMKFAVMEVLQ</sequence>
<dbReference type="OrthoDB" id="3871738at2"/>
<gene>
    <name evidence="1" type="ORF">D0Z67_29070</name>
</gene>
<reference evidence="1 2" key="1">
    <citation type="submission" date="2018-08" db="EMBL/GenBank/DDBJ databases">
        <title>The complete genome sequence of Streptomyces seoulensis, a pioneer strain for nickel superoxide dismutase discovery.</title>
        <authorList>
            <person name="Shin J."/>
            <person name="Lee J.-S."/>
            <person name="Lee E.-J."/>
            <person name="Youn H.-D."/>
        </authorList>
    </citation>
    <scope>NUCLEOTIDE SEQUENCE [LARGE SCALE GENOMIC DNA]</scope>
    <source>
        <strain evidence="1 2">KCTC 9819</strain>
        <plasmid evidence="1 2">unnamed</plasmid>
    </source>
</reference>
<dbReference type="EMBL" id="CP032230">
    <property type="protein sequence ID" value="QBJ94424.1"/>
    <property type="molecule type" value="Genomic_DNA"/>
</dbReference>
<keyword evidence="1" id="KW-0614">Plasmid</keyword>
<name>A0A4P6U5L2_STRSO</name>
<accession>A0A4P6U5L2</accession>
<organism evidence="1 2">
    <name type="scientific">Streptomyces seoulensis</name>
    <dbReference type="NCBI Taxonomy" id="73044"/>
    <lineage>
        <taxon>Bacteria</taxon>
        <taxon>Bacillati</taxon>
        <taxon>Actinomycetota</taxon>
        <taxon>Actinomycetes</taxon>
        <taxon>Kitasatosporales</taxon>
        <taxon>Streptomycetaceae</taxon>
        <taxon>Streptomyces</taxon>
    </lineage>
</organism>
<geneLocation type="plasmid" evidence="1">
    <name>unnamed</name>
</geneLocation>
<evidence type="ECO:0000313" key="2">
    <source>
        <dbReference type="Proteomes" id="UP000292547"/>
    </source>
</evidence>
<dbReference type="AlphaFoldDB" id="A0A4P6U5L2"/>
<evidence type="ECO:0000313" key="1">
    <source>
        <dbReference type="EMBL" id="QBJ94424.1"/>
    </source>
</evidence>
<protein>
    <submittedName>
        <fullName evidence="1">HK97 gp10 family phage protein</fullName>
    </submittedName>
</protein>
<proteinExistence type="predicted"/>
<keyword evidence="2" id="KW-1185">Reference proteome</keyword>
<dbReference type="GeneID" id="300102953"/>
<dbReference type="KEGG" id="sseo:D0Z67_29070"/>
<dbReference type="RefSeq" id="WP_031183029.1">
    <property type="nucleotide sequence ID" value="NZ_CP032230.1"/>
</dbReference>
<dbReference type="STRING" id="73044.GCA_000725795_04925"/>